<keyword evidence="2" id="KW-1185">Reference proteome</keyword>
<protein>
    <submittedName>
        <fullName evidence="1">Uncharacterized protein</fullName>
    </submittedName>
</protein>
<dbReference type="AlphaFoldDB" id="A0AA39XLU7"/>
<dbReference type="InterPro" id="IPR039370">
    <property type="entry name" value="BTF3"/>
</dbReference>
<accession>A0AA39XLU7</accession>
<comment type="caution">
    <text evidence="1">The sequence shown here is derived from an EMBL/GenBank/DDBJ whole genome shotgun (WGS) entry which is preliminary data.</text>
</comment>
<dbReference type="InterPro" id="IPR038187">
    <property type="entry name" value="NAC_A/B_dom_sf"/>
</dbReference>
<dbReference type="EMBL" id="JAULSR010000001">
    <property type="protein sequence ID" value="KAK0636010.1"/>
    <property type="molecule type" value="Genomic_DNA"/>
</dbReference>
<gene>
    <name evidence="1" type="ORF">B0T17DRAFT_612803</name>
</gene>
<dbReference type="PANTHER" id="PTHR10351">
    <property type="entry name" value="TRANSCRIPTION FACTOR BTF3 FAMILY MEMBER"/>
    <property type="match status" value="1"/>
</dbReference>
<reference evidence="1" key="1">
    <citation type="submission" date="2023-06" db="EMBL/GenBank/DDBJ databases">
        <title>Genome-scale phylogeny and comparative genomics of the fungal order Sordariales.</title>
        <authorList>
            <consortium name="Lawrence Berkeley National Laboratory"/>
            <person name="Hensen N."/>
            <person name="Bonometti L."/>
            <person name="Westerberg I."/>
            <person name="Brannstrom I.O."/>
            <person name="Guillou S."/>
            <person name="Cros-Aarteil S."/>
            <person name="Calhoun S."/>
            <person name="Haridas S."/>
            <person name="Kuo A."/>
            <person name="Mondo S."/>
            <person name="Pangilinan J."/>
            <person name="Riley R."/>
            <person name="LaButti K."/>
            <person name="Andreopoulos B."/>
            <person name="Lipzen A."/>
            <person name="Chen C."/>
            <person name="Yanf M."/>
            <person name="Daum C."/>
            <person name="Ng V."/>
            <person name="Clum A."/>
            <person name="Steindorff A."/>
            <person name="Ohm R."/>
            <person name="Martin F."/>
            <person name="Silar P."/>
            <person name="Natvig D."/>
            <person name="Lalanne C."/>
            <person name="Gautier V."/>
            <person name="Ament-velasquez S.L."/>
            <person name="Kruys A."/>
            <person name="Hutchinson M.I."/>
            <person name="Powell A.J."/>
            <person name="Barry K."/>
            <person name="Miller A.N."/>
            <person name="Grigoriev I.V."/>
            <person name="Debuchy R."/>
            <person name="Gladieux P."/>
            <person name="Thoren M.H."/>
            <person name="Johannesson H."/>
        </authorList>
    </citation>
    <scope>NUCLEOTIDE SEQUENCE</scope>
    <source>
        <strain evidence="1">SMH3391-2</strain>
    </source>
</reference>
<sequence>MENWVGDVIAACVYAVVHAAVPSNIFAIYGNGEEKELTDLVPSIFNQLGPDSLASLRRLTPPTASLLKRAYRERPAYIMVEVEKWVGDVIAARRDAVSELDIKVPEAKAKETEIKEA</sequence>
<dbReference type="Gene3D" id="2.20.70.30">
    <property type="entry name" value="Nascent polypeptide-associated complex domain"/>
    <property type="match status" value="1"/>
</dbReference>
<proteinExistence type="predicted"/>
<evidence type="ECO:0000313" key="1">
    <source>
        <dbReference type="EMBL" id="KAK0636010.1"/>
    </source>
</evidence>
<dbReference type="Proteomes" id="UP001174934">
    <property type="component" value="Unassembled WGS sequence"/>
</dbReference>
<evidence type="ECO:0000313" key="2">
    <source>
        <dbReference type="Proteomes" id="UP001174934"/>
    </source>
</evidence>
<name>A0AA39XLU7_9PEZI</name>
<organism evidence="1 2">
    <name type="scientific">Bombardia bombarda</name>
    <dbReference type="NCBI Taxonomy" id="252184"/>
    <lineage>
        <taxon>Eukaryota</taxon>
        <taxon>Fungi</taxon>
        <taxon>Dikarya</taxon>
        <taxon>Ascomycota</taxon>
        <taxon>Pezizomycotina</taxon>
        <taxon>Sordariomycetes</taxon>
        <taxon>Sordariomycetidae</taxon>
        <taxon>Sordariales</taxon>
        <taxon>Lasiosphaeriaceae</taxon>
        <taxon>Bombardia</taxon>
    </lineage>
</organism>